<dbReference type="PIRSF" id="PIRSF026622">
    <property type="entry name" value="Proteas_026622"/>
    <property type="match status" value="1"/>
</dbReference>
<dbReference type="PATRIC" id="fig|512565.3.peg.5834"/>
<dbReference type="AlphaFoldDB" id="I0HDG9"/>
<feature type="transmembrane region" description="Helical" evidence="1">
    <location>
        <begin position="16"/>
        <end position="39"/>
    </location>
</feature>
<evidence type="ECO:0000259" key="2">
    <source>
        <dbReference type="Pfam" id="PF02517"/>
    </source>
</evidence>
<dbReference type="GO" id="GO:0080120">
    <property type="term" value="P:CAAX-box protein maturation"/>
    <property type="evidence" value="ECO:0007669"/>
    <property type="project" value="UniProtKB-ARBA"/>
</dbReference>
<keyword evidence="1" id="KW-1133">Transmembrane helix</keyword>
<dbReference type="HOGENOM" id="CLU_088558_0_0_11"/>
<keyword evidence="1" id="KW-0812">Transmembrane</keyword>
<evidence type="ECO:0000256" key="1">
    <source>
        <dbReference type="SAM" id="Phobius"/>
    </source>
</evidence>
<dbReference type="InterPro" id="IPR015837">
    <property type="entry name" value="UCP026622_CAAX_protease"/>
</dbReference>
<proteinExistence type="predicted"/>
<gene>
    <name evidence="3" type="ordered locus">AMIS_58360</name>
</gene>
<protein>
    <recommendedName>
        <fullName evidence="2">CAAX prenyl protease 2/Lysostaphin resistance protein A-like domain-containing protein</fullName>
    </recommendedName>
</protein>
<feature type="domain" description="CAAX prenyl protease 2/Lysostaphin resistance protein A-like" evidence="2">
    <location>
        <begin position="60"/>
        <end position="147"/>
    </location>
</feature>
<sequence>MGLVLLTGLPPAFNTGIGYAVSSVLVIAAGYAVALLIPAARRALAAREFPTPWRTALVEIPLATVTFEEIAFRGVLWTLIDAQHGRVWATAITAVLFGLWHVSPDPDTRAQLGTVAFTTFAGVVFGLLRDLSGGVLAPFALHWAANGLGVLASTAVRRRRAGPSSDS</sequence>
<dbReference type="Proteomes" id="UP000007882">
    <property type="component" value="Chromosome"/>
</dbReference>
<dbReference type="KEGG" id="ams:AMIS_58360"/>
<keyword evidence="4" id="KW-1185">Reference proteome</keyword>
<dbReference type="GO" id="GO:0004175">
    <property type="term" value="F:endopeptidase activity"/>
    <property type="evidence" value="ECO:0007669"/>
    <property type="project" value="UniProtKB-ARBA"/>
</dbReference>
<accession>I0HDG9</accession>
<keyword evidence="1" id="KW-0472">Membrane</keyword>
<dbReference type="Pfam" id="PF02517">
    <property type="entry name" value="Rce1-like"/>
    <property type="match status" value="1"/>
</dbReference>
<evidence type="ECO:0000313" key="3">
    <source>
        <dbReference type="EMBL" id="BAL91056.1"/>
    </source>
</evidence>
<dbReference type="InterPro" id="IPR003675">
    <property type="entry name" value="Rce1/LyrA-like_dom"/>
</dbReference>
<name>I0HDG9_ACTM4</name>
<evidence type="ECO:0000313" key="4">
    <source>
        <dbReference type="Proteomes" id="UP000007882"/>
    </source>
</evidence>
<dbReference type="EMBL" id="AP012319">
    <property type="protein sequence ID" value="BAL91056.1"/>
    <property type="molecule type" value="Genomic_DNA"/>
</dbReference>
<dbReference type="STRING" id="512565.AMIS_58360"/>
<reference evidence="3 4" key="1">
    <citation type="submission" date="2012-02" db="EMBL/GenBank/DDBJ databases">
        <title>Complete genome sequence of Actinoplanes missouriensis 431 (= NBRC 102363).</title>
        <authorList>
            <person name="Ohnishi Y."/>
            <person name="Ishikawa J."/>
            <person name="Sekine M."/>
            <person name="Hosoyama A."/>
            <person name="Harada T."/>
            <person name="Narita H."/>
            <person name="Hata T."/>
            <person name="Konno Y."/>
            <person name="Tutikane K."/>
            <person name="Fujita N."/>
            <person name="Horinouchi S."/>
            <person name="Hayakawa M."/>
        </authorList>
    </citation>
    <scope>NUCLEOTIDE SEQUENCE [LARGE SCALE GENOMIC DNA]</scope>
    <source>
        <strain evidence="4">ATCC 14538 / DSM 43046 / CBS 188.64 / JCM 3121 / NBRC 102363 / NCIMB 12654 / NRRL B-3342 / UNCC 431</strain>
    </source>
</reference>
<dbReference type="eggNOG" id="COG1266">
    <property type="taxonomic scope" value="Bacteria"/>
</dbReference>
<organism evidence="3 4">
    <name type="scientific">Actinoplanes missouriensis (strain ATCC 14538 / DSM 43046 / CBS 188.64 / JCM 3121 / NBRC 102363 / NCIMB 12654 / NRRL B-3342 / UNCC 431)</name>
    <dbReference type="NCBI Taxonomy" id="512565"/>
    <lineage>
        <taxon>Bacteria</taxon>
        <taxon>Bacillati</taxon>
        <taxon>Actinomycetota</taxon>
        <taxon>Actinomycetes</taxon>
        <taxon>Micromonosporales</taxon>
        <taxon>Micromonosporaceae</taxon>
        <taxon>Actinoplanes</taxon>
    </lineage>
</organism>